<name>A0A2W5PKX4_RHOSU</name>
<accession>A0A2W5PKX4</accession>
<evidence type="ECO:0000313" key="2">
    <source>
        <dbReference type="Proteomes" id="UP000249185"/>
    </source>
</evidence>
<sequence length="91" mass="9451">QYLVLRDATAQPALLLPRDTPGLIGSLATAGALSSQEADALEAVHATFVAEGLACTLDRRPRLVVENAGLATARAVVMRTTTAHGLAFDPL</sequence>
<organism evidence="1 2">
    <name type="scientific">Rhodovulum sulfidophilum</name>
    <name type="common">Rhodobacter sulfidophilus</name>
    <dbReference type="NCBI Taxonomy" id="35806"/>
    <lineage>
        <taxon>Bacteria</taxon>
        <taxon>Pseudomonadati</taxon>
        <taxon>Pseudomonadota</taxon>
        <taxon>Alphaproteobacteria</taxon>
        <taxon>Rhodobacterales</taxon>
        <taxon>Paracoccaceae</taxon>
        <taxon>Rhodovulum</taxon>
    </lineage>
</organism>
<feature type="non-terminal residue" evidence="1">
    <location>
        <position position="1"/>
    </location>
</feature>
<protein>
    <submittedName>
        <fullName evidence="1">Glutamate-ammonia ligase adenylyltransferase</fullName>
    </submittedName>
</protein>
<keyword evidence="1" id="KW-0808">Transferase</keyword>
<dbReference type="Proteomes" id="UP000249185">
    <property type="component" value="Unassembled WGS sequence"/>
</dbReference>
<dbReference type="Gene3D" id="1.20.120.330">
    <property type="entry name" value="Nucleotidyltransferases domain 2"/>
    <property type="match status" value="1"/>
</dbReference>
<proteinExistence type="predicted"/>
<reference evidence="1 2" key="1">
    <citation type="submission" date="2017-08" db="EMBL/GenBank/DDBJ databases">
        <title>Infants hospitalized years apart are colonized by the same room-sourced microbial strains.</title>
        <authorList>
            <person name="Brooks B."/>
            <person name="Olm M.R."/>
            <person name="Firek B.A."/>
            <person name="Baker R."/>
            <person name="Thomas B.C."/>
            <person name="Morowitz M.J."/>
            <person name="Banfield J.F."/>
        </authorList>
    </citation>
    <scope>NUCLEOTIDE SEQUENCE [LARGE SCALE GENOMIC DNA]</scope>
    <source>
        <strain evidence="1">S2_005_002_R2_34</strain>
    </source>
</reference>
<comment type="caution">
    <text evidence="1">The sequence shown here is derived from an EMBL/GenBank/DDBJ whole genome shotgun (WGS) entry which is preliminary data.</text>
</comment>
<keyword evidence="1" id="KW-0548">Nucleotidyltransferase</keyword>
<dbReference type="AlphaFoldDB" id="A0A2W5PKX4"/>
<gene>
    <name evidence="1" type="ORF">DI556_23035</name>
</gene>
<evidence type="ECO:0000313" key="1">
    <source>
        <dbReference type="EMBL" id="PZQ45247.1"/>
    </source>
</evidence>
<dbReference type="GO" id="GO:0016779">
    <property type="term" value="F:nucleotidyltransferase activity"/>
    <property type="evidence" value="ECO:0007669"/>
    <property type="project" value="UniProtKB-KW"/>
</dbReference>
<keyword evidence="1" id="KW-0436">Ligase</keyword>
<dbReference type="GO" id="GO:0016874">
    <property type="term" value="F:ligase activity"/>
    <property type="evidence" value="ECO:0007669"/>
    <property type="project" value="UniProtKB-KW"/>
</dbReference>
<dbReference type="EMBL" id="QFPW01000073">
    <property type="protein sequence ID" value="PZQ45247.1"/>
    <property type="molecule type" value="Genomic_DNA"/>
</dbReference>